<name>A0A7C9VMN7_9BRAD</name>
<protein>
    <submittedName>
        <fullName evidence="1">Uncharacterized protein</fullName>
    </submittedName>
</protein>
<accession>A0A7C9VMN7</accession>
<comment type="caution">
    <text evidence="1">The sequence shown here is derived from an EMBL/GenBank/DDBJ whole genome shotgun (WGS) entry which is preliminary data.</text>
</comment>
<evidence type="ECO:0000313" key="2">
    <source>
        <dbReference type="Proteomes" id="UP000480266"/>
    </source>
</evidence>
<dbReference type="AlphaFoldDB" id="A0A7C9VMN7"/>
<sequence>MTGAECDKFLVKAAITSFESLLAIAPQVLKMEPNRPRMVEIGCEVVRGLDTSATAME</sequence>
<gene>
    <name evidence="1" type="ORF">G4V63_19205</name>
</gene>
<keyword evidence="2" id="KW-1185">Reference proteome</keyword>
<proteinExistence type="predicted"/>
<dbReference type="EMBL" id="JAAMRR010000976">
    <property type="protein sequence ID" value="NGX97255.1"/>
    <property type="molecule type" value="Genomic_DNA"/>
</dbReference>
<reference evidence="1" key="1">
    <citation type="submission" date="2020-02" db="EMBL/GenBank/DDBJ databases">
        <title>Draft genome sequence of Candidatus Afipia apatlaquensis IBT-C3, a potential strain for decolorization of textile dyes.</title>
        <authorList>
            <person name="Sanchez-Reyes A."/>
            <person name="Breton-Deval L."/>
            <person name="Mangelson H."/>
            <person name="Sanchez-Flores A."/>
        </authorList>
    </citation>
    <scope>NUCLEOTIDE SEQUENCE [LARGE SCALE GENOMIC DNA]</scope>
    <source>
        <strain evidence="1">IBT-C3</strain>
    </source>
</reference>
<organism evidence="1 2">
    <name type="scientific">Candidatus Afipia apatlaquensis</name>
    <dbReference type="NCBI Taxonomy" id="2712852"/>
    <lineage>
        <taxon>Bacteria</taxon>
        <taxon>Pseudomonadati</taxon>
        <taxon>Pseudomonadota</taxon>
        <taxon>Alphaproteobacteria</taxon>
        <taxon>Hyphomicrobiales</taxon>
        <taxon>Nitrobacteraceae</taxon>
        <taxon>Afipia</taxon>
    </lineage>
</organism>
<evidence type="ECO:0000313" key="1">
    <source>
        <dbReference type="EMBL" id="NGX97255.1"/>
    </source>
</evidence>
<dbReference type="Proteomes" id="UP000480266">
    <property type="component" value="Unassembled WGS sequence"/>
</dbReference>